<proteinExistence type="predicted"/>
<name>A0AAU7CBT3_9BACT</name>
<evidence type="ECO:0000313" key="2">
    <source>
        <dbReference type="EMBL" id="XBH02699.1"/>
    </source>
</evidence>
<feature type="transmembrane region" description="Helical" evidence="1">
    <location>
        <begin position="20"/>
        <end position="39"/>
    </location>
</feature>
<keyword evidence="1" id="KW-1133">Transmembrane helix</keyword>
<organism evidence="2">
    <name type="scientific">Singulisphaera sp. Ch08</name>
    <dbReference type="NCBI Taxonomy" id="3120278"/>
    <lineage>
        <taxon>Bacteria</taxon>
        <taxon>Pseudomonadati</taxon>
        <taxon>Planctomycetota</taxon>
        <taxon>Planctomycetia</taxon>
        <taxon>Isosphaerales</taxon>
        <taxon>Isosphaeraceae</taxon>
        <taxon>Singulisphaera</taxon>
    </lineage>
</organism>
<gene>
    <name evidence="2" type="ORF">V5E97_30900</name>
</gene>
<evidence type="ECO:0000256" key="1">
    <source>
        <dbReference type="SAM" id="Phobius"/>
    </source>
</evidence>
<dbReference type="RefSeq" id="WP_406695440.1">
    <property type="nucleotide sequence ID" value="NZ_CP155447.1"/>
</dbReference>
<keyword evidence="1" id="KW-0812">Transmembrane</keyword>
<dbReference type="EMBL" id="CP155447">
    <property type="protein sequence ID" value="XBH02699.1"/>
    <property type="molecule type" value="Genomic_DNA"/>
</dbReference>
<dbReference type="AlphaFoldDB" id="A0AAU7CBT3"/>
<protein>
    <submittedName>
        <fullName evidence="2">Uncharacterized protein</fullName>
    </submittedName>
</protein>
<sequence>MHRSECDRQPALTRPFDWRAWLALAWVLWFGLLYGKMVVESRGHRVRALVPHSRVSP</sequence>
<reference evidence="2" key="1">
    <citation type="submission" date="2024-05" db="EMBL/GenBank/DDBJ databases">
        <title>Planctomycetes of the genus Singulisphaera possess chitinolytic capabilities.</title>
        <authorList>
            <person name="Ivanova A."/>
        </authorList>
    </citation>
    <scope>NUCLEOTIDE SEQUENCE</scope>
    <source>
        <strain evidence="2">Ch08T</strain>
    </source>
</reference>
<keyword evidence="1" id="KW-0472">Membrane</keyword>
<accession>A0AAU7CBT3</accession>